<proteinExistence type="predicted"/>
<dbReference type="Proteomes" id="UP000290588">
    <property type="component" value="Unassembled WGS sequence"/>
</dbReference>
<evidence type="ECO:0000313" key="3">
    <source>
        <dbReference type="EMBL" id="RXI33129.1"/>
    </source>
</evidence>
<dbReference type="EMBL" id="NXIG01000001">
    <property type="protein sequence ID" value="RXI33129.1"/>
    <property type="molecule type" value="Genomic_DNA"/>
</dbReference>
<protein>
    <submittedName>
        <fullName evidence="2">Membrane protein</fullName>
    </submittedName>
</protein>
<gene>
    <name evidence="2" type="ORF">AELL_0232</name>
    <name evidence="3" type="ORF">CP962_01595</name>
</gene>
<evidence type="ECO:0000256" key="1">
    <source>
        <dbReference type="SAM" id="Phobius"/>
    </source>
</evidence>
<keyword evidence="4" id="KW-1185">Reference proteome</keyword>
<organism evidence="3 5">
    <name type="scientific">Arcobacter ellisii</name>
    <dbReference type="NCBI Taxonomy" id="913109"/>
    <lineage>
        <taxon>Bacteria</taxon>
        <taxon>Pseudomonadati</taxon>
        <taxon>Campylobacterota</taxon>
        <taxon>Epsilonproteobacteria</taxon>
        <taxon>Campylobacterales</taxon>
        <taxon>Arcobacteraceae</taxon>
        <taxon>Arcobacter</taxon>
    </lineage>
</organism>
<feature type="transmembrane region" description="Helical" evidence="1">
    <location>
        <begin position="5"/>
        <end position="21"/>
    </location>
</feature>
<dbReference type="Proteomes" id="UP000262582">
    <property type="component" value="Chromosome"/>
</dbReference>
<dbReference type="AlphaFoldDB" id="A0A347U509"/>
<keyword evidence="1" id="KW-0472">Membrane</keyword>
<evidence type="ECO:0000313" key="2">
    <source>
        <dbReference type="EMBL" id="AXX93937.1"/>
    </source>
</evidence>
<feature type="transmembrane region" description="Helical" evidence="1">
    <location>
        <begin position="41"/>
        <end position="66"/>
    </location>
</feature>
<keyword evidence="1" id="KW-0812">Transmembrane</keyword>
<sequence>MKKELTIFLIILIVLTIGMHYKEFLNHPLEQITNLPNSGAYGLGVFHPLIFSFVIYIIILLPRLVFKLFKRKSNEKSFKK</sequence>
<evidence type="ECO:0000313" key="5">
    <source>
        <dbReference type="Proteomes" id="UP000290588"/>
    </source>
</evidence>
<dbReference type="OrthoDB" id="5348880at2"/>
<dbReference type="KEGG" id="aell:AELL_0232"/>
<reference evidence="3 5" key="1">
    <citation type="submission" date="2017-09" db="EMBL/GenBank/DDBJ databases">
        <title>Genomics of the genus Arcobacter.</title>
        <authorList>
            <person name="Perez-Cataluna A."/>
            <person name="Figueras M.J."/>
            <person name="Salas-Masso N."/>
        </authorList>
    </citation>
    <scope>NUCLEOTIDE SEQUENCE [LARGE SCALE GENOMIC DNA]</scope>
    <source>
        <strain evidence="3 5">CECT 7837</strain>
    </source>
</reference>
<accession>A0A347U509</accession>
<dbReference type="EMBL" id="CP032097">
    <property type="protein sequence ID" value="AXX93937.1"/>
    <property type="molecule type" value="Genomic_DNA"/>
</dbReference>
<reference evidence="2 4" key="2">
    <citation type="submission" date="2018-08" db="EMBL/GenBank/DDBJ databases">
        <title>Complete genome of the Arcobacter ellisii type strain LMG 26155.</title>
        <authorList>
            <person name="Miller W.G."/>
            <person name="Yee E."/>
            <person name="Bono J.L."/>
        </authorList>
    </citation>
    <scope>NUCLEOTIDE SEQUENCE [LARGE SCALE GENOMIC DNA]</scope>
    <source>
        <strain evidence="2 4">LMG 26155</strain>
    </source>
</reference>
<keyword evidence="1" id="KW-1133">Transmembrane helix</keyword>
<evidence type="ECO:0000313" key="4">
    <source>
        <dbReference type="Proteomes" id="UP000262582"/>
    </source>
</evidence>
<name>A0A347U509_9BACT</name>